<dbReference type="InParanoid" id="A0A672FUG8"/>
<reference evidence="15" key="3">
    <citation type="submission" date="2025-09" db="UniProtKB">
        <authorList>
            <consortium name="Ensembl"/>
        </authorList>
    </citation>
    <scope>IDENTIFICATION</scope>
</reference>
<proteinExistence type="predicted"/>
<dbReference type="SUPFAM" id="SSF48726">
    <property type="entry name" value="Immunoglobulin"/>
    <property type="match status" value="2"/>
</dbReference>
<dbReference type="GO" id="GO:0006955">
    <property type="term" value="P:immune response"/>
    <property type="evidence" value="ECO:0007669"/>
    <property type="project" value="TreeGrafter"/>
</dbReference>
<evidence type="ECO:0000313" key="15">
    <source>
        <dbReference type="Ensembl" id="ENSSFAP00005010283.1"/>
    </source>
</evidence>
<dbReference type="GO" id="GO:0042130">
    <property type="term" value="P:negative regulation of T cell proliferation"/>
    <property type="evidence" value="ECO:0007669"/>
    <property type="project" value="TreeGrafter"/>
</dbReference>
<evidence type="ECO:0000256" key="6">
    <source>
        <dbReference type="ARBA" id="ARBA00023136"/>
    </source>
</evidence>
<reference evidence="15" key="1">
    <citation type="submission" date="2019-06" db="EMBL/GenBank/DDBJ databases">
        <authorList>
            <consortium name="Wellcome Sanger Institute Data Sharing"/>
        </authorList>
    </citation>
    <scope>NUCLEOTIDE SEQUENCE [LARGE SCALE GENOMIC DNA]</scope>
</reference>
<dbReference type="AlphaFoldDB" id="A0A672FUG8"/>
<keyword evidence="16" id="KW-1185">Reference proteome</keyword>
<keyword evidence="3 12" id="KW-0812">Transmembrane</keyword>
<organism evidence="15 16">
    <name type="scientific">Salarias fasciatus</name>
    <name type="common">Jewelled blenny</name>
    <name type="synonym">Blennius fasciatus</name>
    <dbReference type="NCBI Taxonomy" id="181472"/>
    <lineage>
        <taxon>Eukaryota</taxon>
        <taxon>Metazoa</taxon>
        <taxon>Chordata</taxon>
        <taxon>Craniata</taxon>
        <taxon>Vertebrata</taxon>
        <taxon>Euteleostomi</taxon>
        <taxon>Actinopterygii</taxon>
        <taxon>Neopterygii</taxon>
        <taxon>Teleostei</taxon>
        <taxon>Neoteleostei</taxon>
        <taxon>Acanthomorphata</taxon>
        <taxon>Ovalentaria</taxon>
        <taxon>Blenniimorphae</taxon>
        <taxon>Blenniiformes</taxon>
        <taxon>Blennioidei</taxon>
        <taxon>Blenniidae</taxon>
        <taxon>Salariinae</taxon>
        <taxon>Salarias</taxon>
    </lineage>
</organism>
<feature type="domain" description="Ig-like" evidence="14">
    <location>
        <begin position="142"/>
        <end position="231"/>
    </location>
</feature>
<keyword evidence="6 12" id="KW-0472">Membrane</keyword>
<comment type="subcellular location">
    <subcellularLocation>
        <location evidence="1">Cell membrane</location>
        <topology evidence="1">Single-pass type I membrane protein</topology>
    </subcellularLocation>
</comment>
<evidence type="ECO:0000256" key="13">
    <source>
        <dbReference type="SAM" id="SignalP"/>
    </source>
</evidence>
<evidence type="ECO:0000313" key="16">
    <source>
        <dbReference type="Proteomes" id="UP000472267"/>
    </source>
</evidence>
<evidence type="ECO:0000256" key="7">
    <source>
        <dbReference type="ARBA" id="ARBA00023157"/>
    </source>
</evidence>
<dbReference type="SMART" id="SM00409">
    <property type="entry name" value="IG"/>
    <property type="match status" value="1"/>
</dbReference>
<accession>A0A672FUG8</accession>
<dbReference type="InterPro" id="IPR007110">
    <property type="entry name" value="Ig-like_dom"/>
</dbReference>
<evidence type="ECO:0000256" key="8">
    <source>
        <dbReference type="ARBA" id="ARBA00023170"/>
    </source>
</evidence>
<evidence type="ECO:0000256" key="11">
    <source>
        <dbReference type="SAM" id="MobiDB-lite"/>
    </source>
</evidence>
<keyword evidence="4 13" id="KW-0732">Signal</keyword>
<dbReference type="InterPro" id="IPR051713">
    <property type="entry name" value="T-cell_Activation_Regulation"/>
</dbReference>
<evidence type="ECO:0000256" key="5">
    <source>
        <dbReference type="ARBA" id="ARBA00022989"/>
    </source>
</evidence>
<dbReference type="Gene3D" id="2.60.40.10">
    <property type="entry name" value="Immunoglobulins"/>
    <property type="match status" value="2"/>
</dbReference>
<evidence type="ECO:0000256" key="4">
    <source>
        <dbReference type="ARBA" id="ARBA00022729"/>
    </source>
</evidence>
<keyword evidence="2" id="KW-1003">Cell membrane</keyword>
<dbReference type="Ensembl" id="ENSSFAT00005010742.1">
    <property type="protein sequence ID" value="ENSSFAP00005010283.1"/>
    <property type="gene ID" value="ENSSFAG00005005828.1"/>
</dbReference>
<dbReference type="GO" id="GO:0031295">
    <property type="term" value="P:T cell costimulation"/>
    <property type="evidence" value="ECO:0007669"/>
    <property type="project" value="TreeGrafter"/>
</dbReference>
<keyword evidence="10" id="KW-0393">Immunoglobulin domain</keyword>
<dbReference type="PANTHER" id="PTHR25466">
    <property type="entry name" value="T-LYMPHOCYTE ACTIVATION ANTIGEN"/>
    <property type="match status" value="1"/>
</dbReference>
<evidence type="ECO:0000259" key="14">
    <source>
        <dbReference type="PROSITE" id="PS50835"/>
    </source>
</evidence>
<dbReference type="GO" id="GO:0009897">
    <property type="term" value="C:external side of plasma membrane"/>
    <property type="evidence" value="ECO:0007669"/>
    <property type="project" value="TreeGrafter"/>
</dbReference>
<feature type="signal peptide" evidence="13">
    <location>
        <begin position="1"/>
        <end position="19"/>
    </location>
</feature>
<dbReference type="InterPro" id="IPR036179">
    <property type="entry name" value="Ig-like_dom_sf"/>
</dbReference>
<keyword evidence="7" id="KW-1015">Disulfide bond</keyword>
<dbReference type="InterPro" id="IPR053896">
    <property type="entry name" value="BTN3A2-like_Ig-C"/>
</dbReference>
<evidence type="ECO:0000256" key="10">
    <source>
        <dbReference type="ARBA" id="ARBA00023319"/>
    </source>
</evidence>
<feature type="transmembrane region" description="Helical" evidence="12">
    <location>
        <begin position="250"/>
        <end position="271"/>
    </location>
</feature>
<keyword evidence="8" id="KW-0675">Receptor</keyword>
<gene>
    <name evidence="15" type="primary">zgc:174863</name>
</gene>
<feature type="domain" description="Ig-like" evidence="14">
    <location>
        <begin position="39"/>
        <end position="134"/>
    </location>
</feature>
<feature type="compositionally biased region" description="Polar residues" evidence="11">
    <location>
        <begin position="286"/>
        <end position="295"/>
    </location>
</feature>
<dbReference type="Pfam" id="PF22705">
    <property type="entry name" value="C2-set_3"/>
    <property type="match status" value="1"/>
</dbReference>
<evidence type="ECO:0000256" key="9">
    <source>
        <dbReference type="ARBA" id="ARBA00023180"/>
    </source>
</evidence>
<dbReference type="PANTHER" id="PTHR25466:SF14">
    <property type="entry name" value="BUTYROPHILIN SUBFAMILY 2 MEMBER A2-LIKE-RELATED"/>
    <property type="match status" value="1"/>
</dbReference>
<dbReference type="GO" id="GO:0007166">
    <property type="term" value="P:cell surface receptor signaling pathway"/>
    <property type="evidence" value="ECO:0007669"/>
    <property type="project" value="TreeGrafter"/>
</dbReference>
<sequence>MASIGTCLFLFAVICVAAGNSKNDFVTVNCDAEIVGMVGHQSLLNCSLQLSAEVSDVNIRVVRWSKKGRKLPVMVYYEGKWNKAPGYDVAESSWNEKSSNLSMLITSTSVTDDGEYTCTVVTDSGRSEGSTSLRVRAKYSPPEVHSIPEKIIENQDSSLICETGGGYPEGKIRWLDVHDKDWTASSEMEAKQTDDGLFQLSSKLLLKRGSTFDEYKCVVYNARGSKEMEVTFKPSPEKQKGPETHNPTHYVAPLVVIGSLAVGLLLLLVLCRRRQTQLARRPSTRPLMNNPQEVPTQDYDVEKGDDQKTDQ</sequence>
<evidence type="ECO:0000256" key="2">
    <source>
        <dbReference type="ARBA" id="ARBA00022475"/>
    </source>
</evidence>
<protein>
    <submittedName>
        <fullName evidence="15">Butyrophilin-like protein 2</fullName>
    </submittedName>
</protein>
<evidence type="ECO:0000256" key="12">
    <source>
        <dbReference type="SAM" id="Phobius"/>
    </source>
</evidence>
<dbReference type="OrthoDB" id="9942764at2759"/>
<dbReference type="InterPro" id="IPR003599">
    <property type="entry name" value="Ig_sub"/>
</dbReference>
<dbReference type="InterPro" id="IPR013783">
    <property type="entry name" value="Ig-like_fold"/>
</dbReference>
<evidence type="ECO:0000256" key="3">
    <source>
        <dbReference type="ARBA" id="ARBA00022692"/>
    </source>
</evidence>
<dbReference type="PROSITE" id="PS50835">
    <property type="entry name" value="IG_LIKE"/>
    <property type="match status" value="2"/>
</dbReference>
<dbReference type="Pfam" id="PF07686">
    <property type="entry name" value="V-set"/>
    <property type="match status" value="1"/>
</dbReference>
<dbReference type="OMA" id="PLMGTHD"/>
<feature type="chain" id="PRO_5025383948" evidence="13">
    <location>
        <begin position="20"/>
        <end position="311"/>
    </location>
</feature>
<feature type="region of interest" description="Disordered" evidence="11">
    <location>
        <begin position="281"/>
        <end position="311"/>
    </location>
</feature>
<dbReference type="GO" id="GO:0071222">
    <property type="term" value="P:cellular response to lipopolysaccharide"/>
    <property type="evidence" value="ECO:0007669"/>
    <property type="project" value="TreeGrafter"/>
</dbReference>
<keyword evidence="9" id="KW-0325">Glycoprotein</keyword>
<evidence type="ECO:0000256" key="1">
    <source>
        <dbReference type="ARBA" id="ARBA00004251"/>
    </source>
</evidence>
<name>A0A672FUG8_SALFA</name>
<feature type="compositionally biased region" description="Basic and acidic residues" evidence="11">
    <location>
        <begin position="300"/>
        <end position="311"/>
    </location>
</feature>
<reference evidence="15" key="2">
    <citation type="submission" date="2025-08" db="UniProtKB">
        <authorList>
            <consortium name="Ensembl"/>
        </authorList>
    </citation>
    <scope>IDENTIFICATION</scope>
</reference>
<dbReference type="InterPro" id="IPR013106">
    <property type="entry name" value="Ig_V-set"/>
</dbReference>
<keyword evidence="5 12" id="KW-1133">Transmembrane helix</keyword>
<dbReference type="Proteomes" id="UP000472267">
    <property type="component" value="Chromosome 6"/>
</dbReference>
<dbReference type="GO" id="GO:0042102">
    <property type="term" value="P:positive regulation of T cell proliferation"/>
    <property type="evidence" value="ECO:0007669"/>
    <property type="project" value="TreeGrafter"/>
</dbReference>